<protein>
    <submittedName>
        <fullName evidence="1">Uncharacterized protein</fullName>
    </submittedName>
</protein>
<dbReference type="EMBL" id="JAOTLW010000020">
    <property type="protein sequence ID" value="MDI5833329.1"/>
    <property type="molecule type" value="Genomic_DNA"/>
</dbReference>
<dbReference type="RefSeq" id="WP_282679868.1">
    <property type="nucleotide sequence ID" value="NZ_CP106875.1"/>
</dbReference>
<evidence type="ECO:0000313" key="2">
    <source>
        <dbReference type="Proteomes" id="UP001159075"/>
    </source>
</evidence>
<comment type="caution">
    <text evidence="1">The sequence shown here is derived from an EMBL/GenBank/DDBJ whole genome shotgun (WGS) entry which is preliminary data.</text>
</comment>
<dbReference type="Proteomes" id="UP001159075">
    <property type="component" value="Unassembled WGS sequence"/>
</dbReference>
<proteinExistence type="predicted"/>
<gene>
    <name evidence="1" type="ORF">ODY93_17235</name>
</gene>
<sequence length="105" mass="11636">MDLINSLISTLNIQFKPSMFSGESPLPYRACTIRKEVISVDDSIQFSLSLIDNSIGEQILFSLLTDDVGDFISAVVSGQQVTSLEDFYAEAGEYLQMIINEFDGE</sequence>
<name>A0ABT6UFT1_9GAMM</name>
<organism evidence="1 2">
    <name type="scientific">Shewanella xiamenensis</name>
    <dbReference type="NCBI Taxonomy" id="332186"/>
    <lineage>
        <taxon>Bacteria</taxon>
        <taxon>Pseudomonadati</taxon>
        <taxon>Pseudomonadota</taxon>
        <taxon>Gammaproteobacteria</taxon>
        <taxon>Alteromonadales</taxon>
        <taxon>Shewanellaceae</taxon>
        <taxon>Shewanella</taxon>
    </lineage>
</organism>
<reference evidence="1 2" key="1">
    <citation type="submission" date="2022-09" db="EMBL/GenBank/DDBJ databases">
        <title>The outer-membrane cytochrome OmcA is essential for infection of Shewanella oneidensis by a zebrafish-associated bacteriophage.</title>
        <authorList>
            <person name="Grenfell A.W."/>
            <person name="Intile P."/>
            <person name="Mcfarlane J."/>
            <person name="Leung D."/>
            <person name="Abdalla K."/>
            <person name="Wold M."/>
            <person name="Kees E."/>
            <person name="Gralnick J."/>
        </authorList>
    </citation>
    <scope>NUCLEOTIDE SEQUENCE [LARGE SCALE GENOMIC DNA]</scope>
    <source>
        <strain evidence="1 2">NF-5</strain>
    </source>
</reference>
<keyword evidence="2" id="KW-1185">Reference proteome</keyword>
<accession>A0ABT6UFT1</accession>
<evidence type="ECO:0000313" key="1">
    <source>
        <dbReference type="EMBL" id="MDI5833329.1"/>
    </source>
</evidence>